<accession>A0A2T2WKR0</accession>
<protein>
    <submittedName>
        <fullName evidence="1">DUF2197 domain-containing protein</fullName>
    </submittedName>
</protein>
<dbReference type="Proteomes" id="UP000241848">
    <property type="component" value="Unassembled WGS sequence"/>
</dbReference>
<sequence length="51" mass="5814">MKVTCRVCGQTAEVAIWSEEYERLKTAEDPAYICDACAQKIRVEAQNEQPH</sequence>
<comment type="caution">
    <text evidence="1">The sequence shown here is derived from an EMBL/GenBank/DDBJ whole genome shotgun (WGS) entry which is preliminary data.</text>
</comment>
<dbReference type="AlphaFoldDB" id="A0A2T2WKR0"/>
<dbReference type="EMBL" id="PXYV01000011">
    <property type="protein sequence ID" value="PSR22834.1"/>
    <property type="molecule type" value="Genomic_DNA"/>
</dbReference>
<evidence type="ECO:0000313" key="1">
    <source>
        <dbReference type="EMBL" id="PSR22834.1"/>
    </source>
</evidence>
<name>A0A2T2WKR0_9FIRM</name>
<evidence type="ECO:0000313" key="2">
    <source>
        <dbReference type="Proteomes" id="UP000241848"/>
    </source>
</evidence>
<gene>
    <name evidence="1" type="ORF">C7B45_05010</name>
</gene>
<proteinExistence type="predicted"/>
<reference evidence="1 2" key="1">
    <citation type="journal article" date="2014" name="BMC Genomics">
        <title>Comparison of environmental and isolate Sulfobacillus genomes reveals diverse carbon, sulfur, nitrogen, and hydrogen metabolisms.</title>
        <authorList>
            <person name="Justice N.B."/>
            <person name="Norman A."/>
            <person name="Brown C.T."/>
            <person name="Singh A."/>
            <person name="Thomas B.C."/>
            <person name="Banfield J.F."/>
        </authorList>
    </citation>
    <scope>NUCLEOTIDE SEQUENCE [LARGE SCALE GENOMIC DNA]</scope>
    <source>
        <strain evidence="1">AMDSBA3</strain>
    </source>
</reference>
<organism evidence="1 2">
    <name type="scientific">Sulfobacillus acidophilus</name>
    <dbReference type="NCBI Taxonomy" id="53633"/>
    <lineage>
        <taxon>Bacteria</taxon>
        <taxon>Bacillati</taxon>
        <taxon>Bacillota</taxon>
        <taxon>Clostridia</taxon>
        <taxon>Eubacteriales</taxon>
        <taxon>Clostridiales Family XVII. Incertae Sedis</taxon>
        <taxon>Sulfobacillus</taxon>
    </lineage>
</organism>